<feature type="chain" id="PRO_5006915830" evidence="1">
    <location>
        <begin position="19"/>
        <end position="74"/>
    </location>
</feature>
<gene>
    <name evidence="2" type="ORF">Lnau_1027</name>
</gene>
<evidence type="ECO:0000313" key="3">
    <source>
        <dbReference type="Proteomes" id="UP000054725"/>
    </source>
</evidence>
<organism evidence="2 3">
    <name type="scientific">Legionella nautarum</name>
    <dbReference type="NCBI Taxonomy" id="45070"/>
    <lineage>
        <taxon>Bacteria</taxon>
        <taxon>Pseudomonadati</taxon>
        <taxon>Pseudomonadota</taxon>
        <taxon>Gammaproteobacteria</taxon>
        <taxon>Legionellales</taxon>
        <taxon>Legionellaceae</taxon>
        <taxon>Legionella</taxon>
    </lineage>
</organism>
<evidence type="ECO:0000313" key="2">
    <source>
        <dbReference type="EMBL" id="KTD36043.1"/>
    </source>
</evidence>
<dbReference type="EMBL" id="LNYO01000013">
    <property type="protein sequence ID" value="KTD36043.1"/>
    <property type="molecule type" value="Genomic_DNA"/>
</dbReference>
<sequence>MKKITLILLLLFFLPVQAMDDPTQVEIKDQKYDQGLCFQQRVKQCLQVCEKANDNNCSLACEENAKHECRQAGE</sequence>
<reference evidence="2 3" key="1">
    <citation type="submission" date="2015-11" db="EMBL/GenBank/DDBJ databases">
        <title>Genomic analysis of 38 Legionella species identifies large and diverse effector repertoires.</title>
        <authorList>
            <person name="Burstein D."/>
            <person name="Amaro F."/>
            <person name="Zusman T."/>
            <person name="Lifshitz Z."/>
            <person name="Cohen O."/>
            <person name="Gilbert J.A."/>
            <person name="Pupko T."/>
            <person name="Shuman H.A."/>
            <person name="Segal G."/>
        </authorList>
    </citation>
    <scope>NUCLEOTIDE SEQUENCE [LARGE SCALE GENOMIC DNA]</scope>
    <source>
        <strain evidence="2 3">ATCC 49506</strain>
    </source>
</reference>
<dbReference type="OrthoDB" id="5638924at2"/>
<protein>
    <submittedName>
        <fullName evidence="2">Uncharacterized protein</fullName>
    </submittedName>
</protein>
<evidence type="ECO:0000256" key="1">
    <source>
        <dbReference type="SAM" id="SignalP"/>
    </source>
</evidence>
<dbReference type="Proteomes" id="UP000054725">
    <property type="component" value="Unassembled WGS sequence"/>
</dbReference>
<proteinExistence type="predicted"/>
<comment type="caution">
    <text evidence="2">The sequence shown here is derived from an EMBL/GenBank/DDBJ whole genome shotgun (WGS) entry which is preliminary data.</text>
</comment>
<dbReference type="PATRIC" id="fig|45070.6.peg.1088"/>
<keyword evidence="1" id="KW-0732">Signal</keyword>
<name>A0A0W0WUQ6_9GAMM</name>
<dbReference type="AlphaFoldDB" id="A0A0W0WUQ6"/>
<dbReference type="STRING" id="45070.Lnau_1027"/>
<dbReference type="RefSeq" id="WP_058504070.1">
    <property type="nucleotide sequence ID" value="NZ_CAAAIF010000001.1"/>
</dbReference>
<keyword evidence="3" id="KW-1185">Reference proteome</keyword>
<feature type="signal peptide" evidence="1">
    <location>
        <begin position="1"/>
        <end position="18"/>
    </location>
</feature>
<accession>A0A0W0WUQ6</accession>